<feature type="transmembrane region" description="Helical" evidence="5">
    <location>
        <begin position="157"/>
        <end position="177"/>
    </location>
</feature>
<comment type="function">
    <text evidence="5">Part of the twin-arginine translocation (Tat) system that transports large folded proteins containing a characteristic twin-arginine motif in their signal peptide across membranes.</text>
</comment>
<keyword evidence="2 5" id="KW-0812">Transmembrane</keyword>
<dbReference type="GO" id="GO:0043953">
    <property type="term" value="P:protein transport by the Tat complex"/>
    <property type="evidence" value="ECO:0007669"/>
    <property type="project" value="UniProtKB-UniRule"/>
</dbReference>
<organism evidence="6 7">
    <name type="scientific">Parapedobacter composti</name>
    <dbReference type="NCBI Taxonomy" id="623281"/>
    <lineage>
        <taxon>Bacteria</taxon>
        <taxon>Pseudomonadati</taxon>
        <taxon>Bacteroidota</taxon>
        <taxon>Sphingobacteriia</taxon>
        <taxon>Sphingobacteriales</taxon>
        <taxon>Sphingobacteriaceae</taxon>
        <taxon>Parapedobacter</taxon>
    </lineage>
</organism>
<keyword evidence="4 5" id="KW-0472">Membrane</keyword>
<evidence type="ECO:0000313" key="7">
    <source>
        <dbReference type="Proteomes" id="UP000199577"/>
    </source>
</evidence>
<dbReference type="EMBL" id="FOLL01000002">
    <property type="protein sequence ID" value="SFB95592.1"/>
    <property type="molecule type" value="Genomic_DNA"/>
</dbReference>
<dbReference type="PANTHER" id="PTHR30371:SF0">
    <property type="entry name" value="SEC-INDEPENDENT PROTEIN TRANSLOCASE PROTEIN TATC, CHLOROPLASTIC-RELATED"/>
    <property type="match status" value="1"/>
</dbReference>
<dbReference type="AlphaFoldDB" id="A0A1I1F9G3"/>
<proteinExistence type="inferred from homology"/>
<dbReference type="NCBIfam" id="TIGR00945">
    <property type="entry name" value="tatC"/>
    <property type="match status" value="1"/>
</dbReference>
<dbReference type="HAMAP" id="MF_00902">
    <property type="entry name" value="TatC"/>
    <property type="match status" value="1"/>
</dbReference>
<name>A0A1I1F9G3_9SPHI</name>
<dbReference type="InterPro" id="IPR002033">
    <property type="entry name" value="TatC"/>
</dbReference>
<dbReference type="Proteomes" id="UP000199577">
    <property type="component" value="Unassembled WGS sequence"/>
</dbReference>
<feature type="transmembrane region" description="Helical" evidence="5">
    <location>
        <begin position="266"/>
        <end position="283"/>
    </location>
</feature>
<dbReference type="InterPro" id="IPR019820">
    <property type="entry name" value="Sec-indep_translocase_CS"/>
</dbReference>
<comment type="similarity">
    <text evidence="5">Belongs to the TatC family.</text>
</comment>
<dbReference type="PROSITE" id="PS01218">
    <property type="entry name" value="TATC"/>
    <property type="match status" value="1"/>
</dbReference>
<feature type="transmembrane region" description="Helical" evidence="5">
    <location>
        <begin position="210"/>
        <end position="232"/>
    </location>
</feature>
<dbReference type="GO" id="GO:0009977">
    <property type="term" value="F:proton motive force dependent protein transmembrane transporter activity"/>
    <property type="evidence" value="ECO:0007669"/>
    <property type="project" value="TreeGrafter"/>
</dbReference>
<feature type="transmembrane region" description="Helical" evidence="5">
    <location>
        <begin position="244"/>
        <end position="260"/>
    </location>
</feature>
<keyword evidence="5" id="KW-1003">Cell membrane</keyword>
<feature type="transmembrane region" description="Helical" evidence="5">
    <location>
        <begin position="116"/>
        <end position="137"/>
    </location>
</feature>
<evidence type="ECO:0000256" key="4">
    <source>
        <dbReference type="ARBA" id="ARBA00023136"/>
    </source>
</evidence>
<dbReference type="GO" id="GO:0065002">
    <property type="term" value="P:intracellular protein transmembrane transport"/>
    <property type="evidence" value="ECO:0007669"/>
    <property type="project" value="TreeGrafter"/>
</dbReference>
<evidence type="ECO:0000256" key="1">
    <source>
        <dbReference type="ARBA" id="ARBA00004141"/>
    </source>
</evidence>
<evidence type="ECO:0000313" key="6">
    <source>
        <dbReference type="EMBL" id="SFB95592.1"/>
    </source>
</evidence>
<keyword evidence="3 5" id="KW-1133">Transmembrane helix</keyword>
<evidence type="ECO:0000256" key="3">
    <source>
        <dbReference type="ARBA" id="ARBA00022989"/>
    </source>
</evidence>
<keyword evidence="5" id="KW-0813">Transport</keyword>
<evidence type="ECO:0000256" key="5">
    <source>
        <dbReference type="HAMAP-Rule" id="MF_00902"/>
    </source>
</evidence>
<comment type="subunit">
    <text evidence="5">Forms a complex with TatA.</text>
</comment>
<evidence type="ECO:0000256" key="2">
    <source>
        <dbReference type="ARBA" id="ARBA00022692"/>
    </source>
</evidence>
<gene>
    <name evidence="5" type="primary">tatC</name>
    <name evidence="6" type="ORF">SAMN05421747_102307</name>
</gene>
<dbReference type="PRINTS" id="PR01840">
    <property type="entry name" value="TATCFAMILY"/>
</dbReference>
<keyword evidence="5" id="KW-0811">Translocation</keyword>
<keyword evidence="7" id="KW-1185">Reference proteome</keyword>
<feature type="transmembrane region" description="Helical" evidence="5">
    <location>
        <begin position="46"/>
        <end position="67"/>
    </location>
</feature>
<accession>A0A1I1F9G3</accession>
<dbReference type="PANTHER" id="PTHR30371">
    <property type="entry name" value="SEC-INDEPENDENT PROTEIN TRANSLOCASE PROTEIN TATC"/>
    <property type="match status" value="1"/>
</dbReference>
<sequence>MVFLLFIVVMSKLSGKKLIETLKNKGKNLEAEMSFFDHLEVLRWHLIRSAIAVVIFMLLAFSFYDFIFDDIIMGPKSPDFWTYRMMCKIGEWLNTPGFCVTEVPGTIINTQMAGQFILQINSSLIIAVMLGFPYLLYEVWLFIKPALTDVERKSASGFVFYASILFALGVLFGYYIVVPLSINFLANYSISETIANTITISNYLSFVATLTLGCGIVFELPVIIFILSKIGIMTPQFMRKSRQYAVVIILIIAAIITPTADVITMLTVSFPMFLLYELSIVVASRVHKKRMKADLDFYRGEETK</sequence>
<comment type="subcellular location">
    <subcellularLocation>
        <location evidence="5">Cell membrane</location>
        <topology evidence="5">Multi-pass membrane protein</topology>
    </subcellularLocation>
    <subcellularLocation>
        <location evidence="1">Membrane</location>
        <topology evidence="1">Multi-pass membrane protein</topology>
    </subcellularLocation>
</comment>
<dbReference type="GO" id="GO:0033281">
    <property type="term" value="C:TAT protein transport complex"/>
    <property type="evidence" value="ECO:0007669"/>
    <property type="project" value="UniProtKB-UniRule"/>
</dbReference>
<keyword evidence="5" id="KW-0653">Protein transport</keyword>
<dbReference type="Pfam" id="PF00902">
    <property type="entry name" value="TatC"/>
    <property type="match status" value="1"/>
</dbReference>
<protein>
    <recommendedName>
        <fullName evidence="5">Sec-independent protein translocase protein TatC</fullName>
    </recommendedName>
</protein>
<reference evidence="7" key="1">
    <citation type="submission" date="2016-10" db="EMBL/GenBank/DDBJ databases">
        <authorList>
            <person name="Varghese N."/>
            <person name="Submissions S."/>
        </authorList>
    </citation>
    <scope>NUCLEOTIDE SEQUENCE [LARGE SCALE GENOMIC DNA]</scope>
    <source>
        <strain evidence="7">DSM 22900</strain>
    </source>
</reference>
<dbReference type="STRING" id="623281.SAMN05421747_102307"/>